<dbReference type="Proteomes" id="UP000198711">
    <property type="component" value="Unassembled WGS sequence"/>
</dbReference>
<dbReference type="GO" id="GO:0016788">
    <property type="term" value="F:hydrolase activity, acting on ester bonds"/>
    <property type="evidence" value="ECO:0007669"/>
    <property type="project" value="InterPro"/>
</dbReference>
<dbReference type="InterPro" id="IPR014944">
    <property type="entry name" value="Toxin_SymE-like"/>
</dbReference>
<keyword evidence="3" id="KW-1185">Reference proteome</keyword>
<organism evidence="2 3">
    <name type="scientific">Hydrobacter penzbergensis</name>
    <dbReference type="NCBI Taxonomy" id="1235997"/>
    <lineage>
        <taxon>Bacteria</taxon>
        <taxon>Pseudomonadati</taxon>
        <taxon>Bacteroidota</taxon>
        <taxon>Chitinophagia</taxon>
        <taxon>Chitinophagales</taxon>
        <taxon>Chitinophagaceae</taxon>
        <taxon>Hydrobacter</taxon>
    </lineage>
</organism>
<gene>
    <name evidence="2" type="ORF">SAMN05444410_1312</name>
</gene>
<feature type="domain" description="Toxin SymE-like" evidence="1">
    <location>
        <begin position="28"/>
        <end position="64"/>
    </location>
</feature>
<evidence type="ECO:0000313" key="3">
    <source>
        <dbReference type="Proteomes" id="UP000198711"/>
    </source>
</evidence>
<evidence type="ECO:0000259" key="1">
    <source>
        <dbReference type="Pfam" id="PF08845"/>
    </source>
</evidence>
<comment type="caution">
    <text evidence="2">The sequence shown here is derived from an EMBL/GenBank/DDBJ whole genome shotgun (WGS) entry which is preliminary data.</text>
</comment>
<accession>A0A8X8LFJ7</accession>
<dbReference type="Pfam" id="PF08845">
    <property type="entry name" value="SymE_toxin"/>
    <property type="match status" value="1"/>
</dbReference>
<dbReference type="GO" id="GO:0003723">
    <property type="term" value="F:RNA binding"/>
    <property type="evidence" value="ECO:0007669"/>
    <property type="project" value="InterPro"/>
</dbReference>
<proteinExistence type="predicted"/>
<reference evidence="2 3" key="1">
    <citation type="submission" date="2016-10" db="EMBL/GenBank/DDBJ databases">
        <authorList>
            <person name="Varghese N."/>
            <person name="Submissions S."/>
        </authorList>
    </citation>
    <scope>NUCLEOTIDE SEQUENCE [LARGE SCALE GENOMIC DNA]</scope>
    <source>
        <strain evidence="2 3">DSM 25353</strain>
    </source>
</reference>
<dbReference type="GO" id="GO:0016070">
    <property type="term" value="P:RNA metabolic process"/>
    <property type="evidence" value="ECO:0007669"/>
    <property type="project" value="InterPro"/>
</dbReference>
<evidence type="ECO:0000313" key="2">
    <source>
        <dbReference type="EMBL" id="SDX70429.1"/>
    </source>
</evidence>
<protein>
    <submittedName>
        <fullName evidence="2">Toxic protein SymE</fullName>
    </submittedName>
</protein>
<name>A0A8X8LFJ7_9BACT</name>
<dbReference type="AlphaFoldDB" id="A0A8X8LFJ7"/>
<dbReference type="RefSeq" id="WP_092727073.1">
    <property type="nucleotide sequence ID" value="NZ_FNNO01000031.1"/>
</dbReference>
<sequence length="74" mass="8371">MAVKSIRRAKLHYKCRVTGGDWGRPGRCQTIPWLNVCGLWLEQAGFKVGDPVEIRVEHNTLTIKNCSTDGHNNH</sequence>
<dbReference type="GO" id="GO:0005737">
    <property type="term" value="C:cytoplasm"/>
    <property type="evidence" value="ECO:0007669"/>
    <property type="project" value="InterPro"/>
</dbReference>
<dbReference type="EMBL" id="FNNO01000031">
    <property type="protein sequence ID" value="SDX70429.1"/>
    <property type="molecule type" value="Genomic_DNA"/>
</dbReference>